<sequence length="137" mass="15062">MKNIVALFLIFIASIASVFIVQMMITKLWNFSGVTWGPGDLPVSPVQQIAMLTTTFIAGLFAPIVAIAICRRIPWVVIFAICTFGLTIDVFAVLVPLVSLPLWFKVSFVISVPLQVYVGTKIGTALFLSRQPVVRYS</sequence>
<keyword evidence="1" id="KW-0812">Transmembrane</keyword>
<feature type="transmembrane region" description="Helical" evidence="1">
    <location>
        <begin position="49"/>
        <end position="69"/>
    </location>
</feature>
<evidence type="ECO:0000256" key="1">
    <source>
        <dbReference type="SAM" id="Phobius"/>
    </source>
</evidence>
<gene>
    <name evidence="2" type="ORF">R5R33_15175</name>
</gene>
<feature type="transmembrane region" description="Helical" evidence="1">
    <location>
        <begin position="7"/>
        <end position="29"/>
    </location>
</feature>
<keyword evidence="3" id="KW-1185">Reference proteome</keyword>
<dbReference type="EMBL" id="CP137555">
    <property type="protein sequence ID" value="WOX05070.1"/>
    <property type="molecule type" value="Genomic_DNA"/>
</dbReference>
<dbReference type="KEGG" id="mpaf:R5R33_15175"/>
<protein>
    <submittedName>
        <fullName evidence="2">Uncharacterized protein</fullName>
    </submittedName>
</protein>
<reference evidence="2 3" key="1">
    <citation type="submission" date="2023-10" db="EMBL/GenBank/DDBJ databases">
        <title>Description of Microbulbifer bruguierae sp. nov., isolated from the sediments of mangrove plant Bruguiera sexangula and comparative genomic analyses of the genus Microbulbifer.</title>
        <authorList>
            <person name="Long M."/>
        </authorList>
    </citation>
    <scope>NUCLEOTIDE SEQUENCE [LARGE SCALE GENOMIC DNA]</scope>
    <source>
        <strain evidence="2 3">SPO729</strain>
    </source>
</reference>
<accession>A0AAU0MXZ1</accession>
<feature type="transmembrane region" description="Helical" evidence="1">
    <location>
        <begin position="106"/>
        <end position="128"/>
    </location>
</feature>
<proteinExistence type="predicted"/>
<dbReference type="Proteomes" id="UP001302477">
    <property type="component" value="Chromosome"/>
</dbReference>
<keyword evidence="1" id="KW-1133">Transmembrane helix</keyword>
<feature type="transmembrane region" description="Helical" evidence="1">
    <location>
        <begin position="76"/>
        <end position="100"/>
    </location>
</feature>
<keyword evidence="1" id="KW-0472">Membrane</keyword>
<organism evidence="2 3">
    <name type="scientific">Microbulbifer pacificus</name>
    <dbReference type="NCBI Taxonomy" id="407164"/>
    <lineage>
        <taxon>Bacteria</taxon>
        <taxon>Pseudomonadati</taxon>
        <taxon>Pseudomonadota</taxon>
        <taxon>Gammaproteobacteria</taxon>
        <taxon>Cellvibrionales</taxon>
        <taxon>Microbulbiferaceae</taxon>
        <taxon>Microbulbifer</taxon>
    </lineage>
</organism>
<evidence type="ECO:0000313" key="3">
    <source>
        <dbReference type="Proteomes" id="UP001302477"/>
    </source>
</evidence>
<evidence type="ECO:0000313" key="2">
    <source>
        <dbReference type="EMBL" id="WOX05070.1"/>
    </source>
</evidence>
<dbReference type="AlphaFoldDB" id="A0AAU0MXZ1"/>
<name>A0AAU0MXZ1_9GAMM</name>
<dbReference type="RefSeq" id="WP_318953544.1">
    <property type="nucleotide sequence ID" value="NZ_CP137555.1"/>
</dbReference>